<dbReference type="AlphaFoldDB" id="A0AAV5L8G1"/>
<keyword evidence="2" id="KW-0472">Membrane</keyword>
<comment type="caution">
    <text evidence="3">The sequence shown here is derived from an EMBL/GenBank/DDBJ whole genome shotgun (WGS) entry which is preliminary data.</text>
</comment>
<proteinExistence type="predicted"/>
<organism evidence="3 4">
    <name type="scientific">Rubroshorea leprosula</name>
    <dbReference type="NCBI Taxonomy" id="152421"/>
    <lineage>
        <taxon>Eukaryota</taxon>
        <taxon>Viridiplantae</taxon>
        <taxon>Streptophyta</taxon>
        <taxon>Embryophyta</taxon>
        <taxon>Tracheophyta</taxon>
        <taxon>Spermatophyta</taxon>
        <taxon>Magnoliopsida</taxon>
        <taxon>eudicotyledons</taxon>
        <taxon>Gunneridae</taxon>
        <taxon>Pentapetalae</taxon>
        <taxon>rosids</taxon>
        <taxon>malvids</taxon>
        <taxon>Malvales</taxon>
        <taxon>Dipterocarpaceae</taxon>
        <taxon>Rubroshorea</taxon>
    </lineage>
</organism>
<keyword evidence="2" id="KW-0812">Transmembrane</keyword>
<evidence type="ECO:0000256" key="2">
    <source>
        <dbReference type="SAM" id="Phobius"/>
    </source>
</evidence>
<dbReference type="EMBL" id="BPVZ01000101">
    <property type="protein sequence ID" value="GKV33485.1"/>
    <property type="molecule type" value="Genomic_DNA"/>
</dbReference>
<dbReference type="Proteomes" id="UP001054252">
    <property type="component" value="Unassembled WGS sequence"/>
</dbReference>
<feature type="compositionally biased region" description="Basic and acidic residues" evidence="1">
    <location>
        <begin position="59"/>
        <end position="89"/>
    </location>
</feature>
<keyword evidence="2" id="KW-1133">Transmembrane helix</keyword>
<gene>
    <name evidence="3" type="ORF">SLEP1_g41995</name>
</gene>
<accession>A0AAV5L8G1</accession>
<keyword evidence="4" id="KW-1185">Reference proteome</keyword>
<feature type="region of interest" description="Disordered" evidence="1">
    <location>
        <begin position="59"/>
        <end position="180"/>
    </location>
</feature>
<name>A0AAV5L8G1_9ROSI</name>
<feature type="compositionally biased region" description="Basic and acidic residues" evidence="1">
    <location>
        <begin position="165"/>
        <end position="176"/>
    </location>
</feature>
<evidence type="ECO:0000313" key="3">
    <source>
        <dbReference type="EMBL" id="GKV33485.1"/>
    </source>
</evidence>
<evidence type="ECO:0000256" key="1">
    <source>
        <dbReference type="SAM" id="MobiDB-lite"/>
    </source>
</evidence>
<dbReference type="PANTHER" id="PTHR33700">
    <property type="entry name" value="MYB-LIKE PROTEIN X"/>
    <property type="match status" value="1"/>
</dbReference>
<sequence length="204" mass="23040">MLKQTAAARNHRDKGFKVKHVLQVFVLLGVCIWLLNQIRHSYGNKQAFNDGNGSISEKLRGEHGGIKLGRKDLNPQVELSKREDNKGGENEEEEEVEEIKPEEGDDEGRGGGDDEIDGQDQEKTEEEESEVEDLIDEEDREKENQIEDSSLMEGQIENEGEEDSQEAREENYKGDDASSAVLQKSIAMGNGGQIQRLRKLDGWW</sequence>
<protein>
    <submittedName>
        <fullName evidence="3">Uncharacterized protein</fullName>
    </submittedName>
</protein>
<reference evidence="3 4" key="1">
    <citation type="journal article" date="2021" name="Commun. Biol.">
        <title>The genome of Shorea leprosula (Dipterocarpaceae) highlights the ecological relevance of drought in aseasonal tropical rainforests.</title>
        <authorList>
            <person name="Ng K.K.S."/>
            <person name="Kobayashi M.J."/>
            <person name="Fawcett J.A."/>
            <person name="Hatakeyama M."/>
            <person name="Paape T."/>
            <person name="Ng C.H."/>
            <person name="Ang C.C."/>
            <person name="Tnah L.H."/>
            <person name="Lee C.T."/>
            <person name="Nishiyama T."/>
            <person name="Sese J."/>
            <person name="O'Brien M.J."/>
            <person name="Copetti D."/>
            <person name="Mohd Noor M.I."/>
            <person name="Ong R.C."/>
            <person name="Putra M."/>
            <person name="Sireger I.Z."/>
            <person name="Indrioko S."/>
            <person name="Kosugi Y."/>
            <person name="Izuno A."/>
            <person name="Isagi Y."/>
            <person name="Lee S.L."/>
            <person name="Shimizu K.K."/>
        </authorList>
    </citation>
    <scope>NUCLEOTIDE SEQUENCE [LARGE SCALE GENOMIC DNA]</scope>
    <source>
        <strain evidence="3">214</strain>
    </source>
</reference>
<feature type="compositionally biased region" description="Basic and acidic residues" evidence="1">
    <location>
        <begin position="98"/>
        <end position="112"/>
    </location>
</feature>
<feature type="compositionally biased region" description="Acidic residues" evidence="1">
    <location>
        <begin position="113"/>
        <end position="140"/>
    </location>
</feature>
<dbReference type="PANTHER" id="PTHR33700:SF25">
    <property type="entry name" value="TRANSMEMBRANE PROTEIN"/>
    <property type="match status" value="1"/>
</dbReference>
<feature type="transmembrane region" description="Helical" evidence="2">
    <location>
        <begin position="21"/>
        <end position="38"/>
    </location>
</feature>
<evidence type="ECO:0000313" key="4">
    <source>
        <dbReference type="Proteomes" id="UP001054252"/>
    </source>
</evidence>